<dbReference type="SUPFAM" id="SSF48726">
    <property type="entry name" value="Immunoglobulin"/>
    <property type="match status" value="1"/>
</dbReference>
<organism evidence="3 5">
    <name type="scientific">Dracunculus medinensis</name>
    <name type="common">Guinea worm</name>
    <dbReference type="NCBI Taxonomy" id="318479"/>
    <lineage>
        <taxon>Eukaryota</taxon>
        <taxon>Metazoa</taxon>
        <taxon>Ecdysozoa</taxon>
        <taxon>Nematoda</taxon>
        <taxon>Chromadorea</taxon>
        <taxon>Rhabditida</taxon>
        <taxon>Spirurina</taxon>
        <taxon>Dracunculoidea</taxon>
        <taxon>Dracunculidae</taxon>
        <taxon>Dracunculus</taxon>
    </lineage>
</organism>
<dbReference type="InterPro" id="IPR036179">
    <property type="entry name" value="Ig-like_dom_sf"/>
</dbReference>
<name>A0A0N4U9D4_DRAME</name>
<evidence type="ECO:0000313" key="3">
    <source>
        <dbReference type="Proteomes" id="UP000038040"/>
    </source>
</evidence>
<dbReference type="Proteomes" id="UP000038040">
    <property type="component" value="Unplaced"/>
</dbReference>
<dbReference type="InterPro" id="IPR013783">
    <property type="entry name" value="Ig-like_fold"/>
</dbReference>
<evidence type="ECO:0000259" key="1">
    <source>
        <dbReference type="PROSITE" id="PS50835"/>
    </source>
</evidence>
<dbReference type="Gene3D" id="2.60.40.10">
    <property type="entry name" value="Immunoglobulins"/>
    <property type="match status" value="1"/>
</dbReference>
<feature type="domain" description="Ig-like" evidence="1">
    <location>
        <begin position="12"/>
        <end position="114"/>
    </location>
</feature>
<keyword evidence="4" id="KW-1185">Reference proteome</keyword>
<protein>
    <submittedName>
        <fullName evidence="5">Ig-like domain-containing protein</fullName>
    </submittedName>
</protein>
<evidence type="ECO:0000313" key="5">
    <source>
        <dbReference type="WBParaSite" id="DME_0000368601-mRNA-1"/>
    </source>
</evidence>
<reference evidence="2 4" key="2">
    <citation type="submission" date="2018-11" db="EMBL/GenBank/DDBJ databases">
        <authorList>
            <consortium name="Pathogen Informatics"/>
        </authorList>
    </citation>
    <scope>NUCLEOTIDE SEQUENCE [LARGE SCALE GENOMIC DNA]</scope>
</reference>
<proteinExistence type="predicted"/>
<dbReference type="AlphaFoldDB" id="A0A0N4U9D4"/>
<reference evidence="5" key="1">
    <citation type="submission" date="2017-02" db="UniProtKB">
        <authorList>
            <consortium name="WormBaseParasite"/>
        </authorList>
    </citation>
    <scope>IDENTIFICATION</scope>
</reference>
<dbReference type="STRING" id="318479.A0A0N4U9D4"/>
<evidence type="ECO:0000313" key="2">
    <source>
        <dbReference type="EMBL" id="VDN57718.1"/>
    </source>
</evidence>
<dbReference type="WBParaSite" id="DME_0000368601-mRNA-1">
    <property type="protein sequence ID" value="DME_0000368601-mRNA-1"/>
    <property type="gene ID" value="DME_0000368601"/>
</dbReference>
<dbReference type="PROSITE" id="PS50835">
    <property type="entry name" value="IG_LIKE"/>
    <property type="match status" value="1"/>
</dbReference>
<dbReference type="EMBL" id="UYYG01001162">
    <property type="protein sequence ID" value="VDN57718.1"/>
    <property type="molecule type" value="Genomic_DNA"/>
</dbReference>
<accession>A0A0N4U9D4</accession>
<evidence type="ECO:0000313" key="4">
    <source>
        <dbReference type="Proteomes" id="UP000274756"/>
    </source>
</evidence>
<gene>
    <name evidence="2" type="ORF">DME_LOCUS7691</name>
</gene>
<dbReference type="Proteomes" id="UP000274756">
    <property type="component" value="Unassembled WGS sequence"/>
</dbReference>
<dbReference type="InterPro" id="IPR007110">
    <property type="entry name" value="Ig-like_dom"/>
</dbReference>
<dbReference type="OrthoDB" id="5857426at2759"/>
<sequence length="117" mass="13633">MSSDEQVFLTTPKSEPYFVLEGQTDLILECSFSPKYSNRSRYEVAWTMVTQDLPKHLTRNDASFVKSKYELLQNDRKYNLQIKRVQYQYDNGKFYCTLLDKENGAQKIAQATVVVMG</sequence>